<dbReference type="InterPro" id="IPR027417">
    <property type="entry name" value="P-loop_NTPase"/>
</dbReference>
<protein>
    <recommendedName>
        <fullName evidence="4">Type IV secretion system protein VirB4</fullName>
    </recommendedName>
</protein>
<evidence type="ECO:0000256" key="1">
    <source>
        <dbReference type="SAM" id="Phobius"/>
    </source>
</evidence>
<keyword evidence="1" id="KW-0472">Membrane</keyword>
<gene>
    <name evidence="2" type="ORF">D3093_34035</name>
</gene>
<reference evidence="2 3" key="1">
    <citation type="submission" date="2018-09" db="EMBL/GenBank/DDBJ databases">
        <title>Whole genome based analysis of evolution and adaptive divergence in Indian and Brazilian strains of Azospirillum brasilense.</title>
        <authorList>
            <person name="Singh C."/>
            <person name="Tripathi A.K."/>
        </authorList>
    </citation>
    <scope>NUCLEOTIDE SEQUENCE [LARGE SCALE GENOMIC DNA]</scope>
    <source>
        <strain evidence="2 3">MTCC4035</strain>
        <plasmid evidence="2 3">p5</plasmid>
    </source>
</reference>
<keyword evidence="1" id="KW-0812">Transmembrane</keyword>
<organism evidence="2 3">
    <name type="scientific">Azospirillum argentinense</name>
    <dbReference type="NCBI Taxonomy" id="2970906"/>
    <lineage>
        <taxon>Bacteria</taxon>
        <taxon>Pseudomonadati</taxon>
        <taxon>Pseudomonadota</taxon>
        <taxon>Alphaproteobacteria</taxon>
        <taxon>Rhodospirillales</taxon>
        <taxon>Azospirillaceae</taxon>
        <taxon>Azospirillum</taxon>
    </lineage>
</organism>
<dbReference type="KEGG" id="aare:D3093_34035"/>
<feature type="transmembrane region" description="Helical" evidence="1">
    <location>
        <begin position="22"/>
        <end position="48"/>
    </location>
</feature>
<keyword evidence="2" id="KW-0614">Plasmid</keyword>
<dbReference type="EMBL" id="CP032326">
    <property type="protein sequence ID" value="QCO00257.1"/>
    <property type="molecule type" value="Genomic_DNA"/>
</dbReference>
<keyword evidence="1" id="KW-1133">Transmembrane helix</keyword>
<dbReference type="Gene3D" id="3.40.50.300">
    <property type="entry name" value="P-loop containing nucleotide triphosphate hydrolases"/>
    <property type="match status" value="2"/>
</dbReference>
<evidence type="ECO:0000313" key="3">
    <source>
        <dbReference type="Proteomes" id="UP000298595"/>
    </source>
</evidence>
<accession>A0A4D8PQW5</accession>
<proteinExistence type="predicted"/>
<dbReference type="AlphaFoldDB" id="A0A4D8PQW5"/>
<evidence type="ECO:0008006" key="4">
    <source>
        <dbReference type="Google" id="ProtNLM"/>
    </source>
</evidence>
<dbReference type="SUPFAM" id="SSF52540">
    <property type="entry name" value="P-loop containing nucleoside triphosphate hydrolases"/>
    <property type="match status" value="1"/>
</dbReference>
<dbReference type="Proteomes" id="UP000298595">
    <property type="component" value="Plasmid p5"/>
</dbReference>
<evidence type="ECO:0000313" key="2">
    <source>
        <dbReference type="EMBL" id="QCO00257.1"/>
    </source>
</evidence>
<geneLocation type="plasmid" evidence="2 3">
    <name>p5</name>
</geneLocation>
<sequence length="841" mass="93079">MSVSLAALDDLLRGGSSWWEVAATWVSVVGIAVGLGIALVPPLGRLAVPPLRRTKLREYVLFDKILSDGRTLRSRNGTLSVAIELAGLDYSGANEEVRYERRDRRRQMFQLLSEIDVHVRVFDLRERVPASPPQRRAARGNAAGLALRSRVVGRWEAQFTRAYRNRHVVVLSVRGNGDDARARLERARAQVWKALEDFQPMDLGEAGLEEGSHPASTLLEFWGHLVSRVTRPSPVGRLDVARLVAVDSVDLNPDSGLMIHSHGQSKAYAQVITLSSWGGATPEELVARLQALDGELLVLNAAYVHSEMGGTFTLDQLERGAASTWVSQQAAAEFLEVKEMIAPNSRERERLVRHALTVFAFGDSPDEAARVQKQIEAVFQTFHAETVVERDLAGVLWWSMLPGWEDWSFIREVRAVCQNVADLVVFETPKAGLPRSGWGSGAGDSWILRALTASGTPYYVNLHETAKRDALAHTIIFGRTGSGKTTVADLLVIGALEHFPGLIATLFDSRFGQYVATTMCGGRYVSLLSDRPGGETDAQLQPLQRPPTTAVRAHLAKLFRLLTGLSDPDSERMYQKAVNALVRMESAGTPMDERTLATVVEAGFDPGSPAFTQMQRWLPGGTYGSVFSGTERVPIGESDLLAFDFTTVLKDPVLAPPLVEDVAYLVTERVRREGRGGIILIDETAALWSSDEFLKNGIDWMQQVRKDFIAMMTLWQRPSSLSEIHPNLPKIMRSQTATWIFHPDRGAKYADYEEWLTPEEFAFVDGSDRSYDHMEHPVLLKKPNAGESAVLEFSTAALGDLACCFASDVGCVERARHLMDWDPVDWRDAYLDEFGTERAAS</sequence>
<name>A0A4D8PQW5_9PROT</name>
<dbReference type="RefSeq" id="WP_137118965.1">
    <property type="nucleotide sequence ID" value="NZ_CP032326.1"/>
</dbReference>